<proteinExistence type="predicted"/>
<accession>A0A8K1G8U0</accession>
<evidence type="ECO:0000313" key="2">
    <source>
        <dbReference type="EMBL" id="TRZ14085.1"/>
    </source>
</evidence>
<evidence type="ECO:0000256" key="1">
    <source>
        <dbReference type="SAM" id="MobiDB-lite"/>
    </source>
</evidence>
<dbReference type="EMBL" id="SWJQ01000461">
    <property type="protein sequence ID" value="TRZ14085.1"/>
    <property type="molecule type" value="Genomic_DNA"/>
</dbReference>
<evidence type="ECO:0000313" key="3">
    <source>
        <dbReference type="Proteomes" id="UP000796761"/>
    </source>
</evidence>
<sequence>MGASQGPLPPQRAPPGHHSLGSGHQDCLSNEAMKVTMVSMITKATRTPREMRLKEAQITKLKLTTEGEAPELVVAIHQLTLAMSSPLSDRDSSPIFLHGMKCVKGSSLKDPA</sequence>
<protein>
    <submittedName>
        <fullName evidence="2">Uncharacterized protein</fullName>
    </submittedName>
</protein>
<comment type="caution">
    <text evidence="2">The sequence shown here is derived from an EMBL/GenBank/DDBJ whole genome shotgun (WGS) entry which is preliminary data.</text>
</comment>
<dbReference type="AlphaFoldDB" id="A0A8K1G8U0"/>
<dbReference type="Proteomes" id="UP000796761">
    <property type="component" value="Unassembled WGS sequence"/>
</dbReference>
<keyword evidence="3" id="KW-1185">Reference proteome</keyword>
<name>A0A8K1G8U0_9PASS</name>
<feature type="region of interest" description="Disordered" evidence="1">
    <location>
        <begin position="1"/>
        <end position="26"/>
    </location>
</feature>
<gene>
    <name evidence="2" type="ORF">HGM15179_013006</name>
</gene>
<reference evidence="2" key="1">
    <citation type="submission" date="2019-04" db="EMBL/GenBank/DDBJ databases">
        <title>Genome assembly of Zosterops borbonicus 15179.</title>
        <authorList>
            <person name="Leroy T."/>
            <person name="Anselmetti Y."/>
            <person name="Tilak M.-K."/>
            <person name="Nabholz B."/>
        </authorList>
    </citation>
    <scope>NUCLEOTIDE SEQUENCE</scope>
    <source>
        <strain evidence="2">HGM_15179</strain>
        <tissue evidence="2">Muscle</tissue>
    </source>
</reference>
<organism evidence="2 3">
    <name type="scientific">Zosterops borbonicus</name>
    <dbReference type="NCBI Taxonomy" id="364589"/>
    <lineage>
        <taxon>Eukaryota</taxon>
        <taxon>Metazoa</taxon>
        <taxon>Chordata</taxon>
        <taxon>Craniata</taxon>
        <taxon>Vertebrata</taxon>
        <taxon>Euteleostomi</taxon>
        <taxon>Archelosauria</taxon>
        <taxon>Archosauria</taxon>
        <taxon>Dinosauria</taxon>
        <taxon>Saurischia</taxon>
        <taxon>Theropoda</taxon>
        <taxon>Coelurosauria</taxon>
        <taxon>Aves</taxon>
        <taxon>Neognathae</taxon>
        <taxon>Neoaves</taxon>
        <taxon>Telluraves</taxon>
        <taxon>Australaves</taxon>
        <taxon>Passeriformes</taxon>
        <taxon>Sylvioidea</taxon>
        <taxon>Zosteropidae</taxon>
        <taxon>Zosterops</taxon>
    </lineage>
</organism>